<dbReference type="OrthoDB" id="8773442at2"/>
<dbReference type="RefSeq" id="WP_092479556.1">
    <property type="nucleotide sequence ID" value="NZ_FOXW01000001.1"/>
</dbReference>
<dbReference type="CDD" id="cd00761">
    <property type="entry name" value="Glyco_tranf_GTA_type"/>
    <property type="match status" value="1"/>
</dbReference>
<keyword evidence="2 4" id="KW-0808">Transferase</keyword>
<evidence type="ECO:0000313" key="4">
    <source>
        <dbReference type="EMBL" id="SFQ05802.1"/>
    </source>
</evidence>
<protein>
    <submittedName>
        <fullName evidence="4">Glycosyl transferase family 2</fullName>
    </submittedName>
</protein>
<reference evidence="4 5" key="1">
    <citation type="submission" date="2016-10" db="EMBL/GenBank/DDBJ databases">
        <authorList>
            <person name="de Groot N.N."/>
        </authorList>
    </citation>
    <scope>NUCLEOTIDE SEQUENCE [LARGE SCALE GENOMIC DNA]</scope>
    <source>
        <strain evidence="4 5">DSM 20581</strain>
    </source>
</reference>
<proteinExistence type="predicted"/>
<dbReference type="InterPro" id="IPR029044">
    <property type="entry name" value="Nucleotide-diphossugar_trans"/>
</dbReference>
<dbReference type="PANTHER" id="PTHR22916:SF51">
    <property type="entry name" value="GLYCOSYLTRANSFERASE EPSH-RELATED"/>
    <property type="match status" value="1"/>
</dbReference>
<dbReference type="Gene3D" id="3.90.550.10">
    <property type="entry name" value="Spore Coat Polysaccharide Biosynthesis Protein SpsA, Chain A"/>
    <property type="match status" value="1"/>
</dbReference>
<evidence type="ECO:0000259" key="3">
    <source>
        <dbReference type="Pfam" id="PF00535"/>
    </source>
</evidence>
<name>A0A1I5VEJ1_9LACT</name>
<feature type="domain" description="Glycosyltransferase 2-like" evidence="3">
    <location>
        <begin position="6"/>
        <end position="172"/>
    </location>
</feature>
<keyword evidence="1" id="KW-0328">Glycosyltransferase</keyword>
<dbReference type="AlphaFoldDB" id="A0A1I5VEJ1"/>
<dbReference type="PANTHER" id="PTHR22916">
    <property type="entry name" value="GLYCOSYLTRANSFERASE"/>
    <property type="match status" value="1"/>
</dbReference>
<dbReference type="Proteomes" id="UP000199136">
    <property type="component" value="Unassembled WGS sequence"/>
</dbReference>
<dbReference type="SUPFAM" id="SSF53448">
    <property type="entry name" value="Nucleotide-diphospho-sugar transferases"/>
    <property type="match status" value="1"/>
</dbReference>
<evidence type="ECO:0000313" key="5">
    <source>
        <dbReference type="Proteomes" id="UP000199136"/>
    </source>
</evidence>
<evidence type="ECO:0000256" key="1">
    <source>
        <dbReference type="ARBA" id="ARBA00022676"/>
    </source>
</evidence>
<sequence>MNPLISIIVPVYNVEKYVQRCIESILNQTYKQIEVILVDDGSLDSSGVICEEYAFLDSRVKVIHKENGGLSSARNVGLDNAKGKFIGFVDSDDWIDSHMYESMLHLALSYQAEVVQCGYTLINGQGKITREIHFGDRRFDTKSEVEKAYYITNEFSSVVWNKLYKVELFEELRFKVGKNNEDVFILTDALLHIQRMVNTPKCHYHYLQRKESIMGAQFTEKKFDRLEAGEYLLQQCLLHSPQYQNWARIELCKICIFLYIDLMHSKNQIDQGYKNKLVSNFNLHFRTLKGSSELKQAKLVDKILLHSFSLNRSFTHYSYDLYRLVRG</sequence>
<dbReference type="InterPro" id="IPR001173">
    <property type="entry name" value="Glyco_trans_2-like"/>
</dbReference>
<gene>
    <name evidence="4" type="ORF">SAMN04488506_0499</name>
</gene>
<dbReference type="EMBL" id="FOXW01000001">
    <property type="protein sequence ID" value="SFQ05802.1"/>
    <property type="molecule type" value="Genomic_DNA"/>
</dbReference>
<dbReference type="STRING" id="82801.SAMN04488506_0499"/>
<keyword evidence="5" id="KW-1185">Reference proteome</keyword>
<dbReference type="GO" id="GO:0016757">
    <property type="term" value="F:glycosyltransferase activity"/>
    <property type="evidence" value="ECO:0007669"/>
    <property type="project" value="UniProtKB-KW"/>
</dbReference>
<accession>A0A1I5VEJ1</accession>
<organism evidence="4 5">
    <name type="scientific">Desemzia incerta</name>
    <dbReference type="NCBI Taxonomy" id="82801"/>
    <lineage>
        <taxon>Bacteria</taxon>
        <taxon>Bacillati</taxon>
        <taxon>Bacillota</taxon>
        <taxon>Bacilli</taxon>
        <taxon>Lactobacillales</taxon>
        <taxon>Carnobacteriaceae</taxon>
        <taxon>Desemzia</taxon>
    </lineage>
</organism>
<dbReference type="Pfam" id="PF00535">
    <property type="entry name" value="Glycos_transf_2"/>
    <property type="match status" value="1"/>
</dbReference>
<evidence type="ECO:0000256" key="2">
    <source>
        <dbReference type="ARBA" id="ARBA00022679"/>
    </source>
</evidence>